<feature type="domain" description="Chalcone/stilbene synthase N-terminal" evidence="5">
    <location>
        <begin position="9"/>
        <end position="219"/>
    </location>
</feature>
<comment type="caution">
    <text evidence="7">The sequence shown here is derived from an EMBL/GenBank/DDBJ whole genome shotgun (WGS) entry which is preliminary data.</text>
</comment>
<dbReference type="Pfam" id="PF00195">
    <property type="entry name" value="Chal_sti_synt_N"/>
    <property type="match status" value="1"/>
</dbReference>
<dbReference type="GO" id="GO:0030639">
    <property type="term" value="P:polyketide biosynthetic process"/>
    <property type="evidence" value="ECO:0007669"/>
    <property type="project" value="TreeGrafter"/>
</dbReference>
<proteinExistence type="inferred from homology"/>
<evidence type="ECO:0000256" key="2">
    <source>
        <dbReference type="ARBA" id="ARBA00022679"/>
    </source>
</evidence>
<name>A0A9X4KL39_9BACL</name>
<dbReference type="InterPro" id="IPR012328">
    <property type="entry name" value="Chalcone/stilbene_synt_C"/>
</dbReference>
<evidence type="ECO:0000256" key="3">
    <source>
        <dbReference type="PIRSR" id="PIRSR000451-1"/>
    </source>
</evidence>
<organism evidence="7 8">
    <name type="scientific">Cohnella ginsengisoli</name>
    <dbReference type="NCBI Taxonomy" id="425004"/>
    <lineage>
        <taxon>Bacteria</taxon>
        <taxon>Bacillati</taxon>
        <taxon>Bacillota</taxon>
        <taxon>Bacilli</taxon>
        <taxon>Bacillales</taxon>
        <taxon>Paenibacillaceae</taxon>
        <taxon>Cohnella</taxon>
    </lineage>
</organism>
<evidence type="ECO:0000259" key="6">
    <source>
        <dbReference type="Pfam" id="PF02797"/>
    </source>
</evidence>
<feature type="domain" description="Chalcone/stilbene synthase C-terminal" evidence="6">
    <location>
        <begin position="233"/>
        <end position="364"/>
    </location>
</feature>
<evidence type="ECO:0000313" key="8">
    <source>
        <dbReference type="Proteomes" id="UP001153387"/>
    </source>
</evidence>
<evidence type="ECO:0000256" key="4">
    <source>
        <dbReference type="SAM" id="MobiDB-lite"/>
    </source>
</evidence>
<dbReference type="PIRSF" id="PIRSF000451">
    <property type="entry name" value="PKS_III"/>
    <property type="match status" value="1"/>
</dbReference>
<evidence type="ECO:0000313" key="7">
    <source>
        <dbReference type="EMBL" id="MDG0793756.1"/>
    </source>
</evidence>
<dbReference type="Pfam" id="PF02797">
    <property type="entry name" value="Chal_sti_synt_C"/>
    <property type="match status" value="1"/>
</dbReference>
<dbReference type="PANTHER" id="PTHR11877:SF46">
    <property type="entry name" value="TYPE III POLYKETIDE SYNTHASE A"/>
    <property type="match status" value="1"/>
</dbReference>
<keyword evidence="8" id="KW-1185">Reference proteome</keyword>
<dbReference type="InterPro" id="IPR001099">
    <property type="entry name" value="Chalcone/stilbene_synt_N"/>
</dbReference>
<comment type="similarity">
    <text evidence="1">Belongs to the thiolase-like superfamily. Chalcone/stilbene synthases family.</text>
</comment>
<dbReference type="Gene3D" id="3.40.47.10">
    <property type="match status" value="2"/>
</dbReference>
<evidence type="ECO:0000256" key="1">
    <source>
        <dbReference type="ARBA" id="ARBA00005531"/>
    </source>
</evidence>
<dbReference type="PANTHER" id="PTHR11877">
    <property type="entry name" value="HYDROXYMETHYLGLUTARYL-COA SYNTHASE"/>
    <property type="match status" value="1"/>
</dbReference>
<dbReference type="GO" id="GO:0016747">
    <property type="term" value="F:acyltransferase activity, transferring groups other than amino-acyl groups"/>
    <property type="evidence" value="ECO:0007669"/>
    <property type="project" value="InterPro"/>
</dbReference>
<dbReference type="CDD" id="cd00831">
    <property type="entry name" value="CHS_like"/>
    <property type="match status" value="1"/>
</dbReference>
<reference evidence="7 8" key="1">
    <citation type="submission" date="2022-10" db="EMBL/GenBank/DDBJ databases">
        <title>Comparative genomic analysis of Cohnella hashimotonis sp. nov., isolated from the International Space Station.</title>
        <authorList>
            <person name="Simpson A."/>
            <person name="Venkateswaran K."/>
        </authorList>
    </citation>
    <scope>NUCLEOTIDE SEQUENCE [LARGE SCALE GENOMIC DNA]</scope>
    <source>
        <strain evidence="7 8">DSM 18997</strain>
    </source>
</reference>
<dbReference type="SUPFAM" id="SSF53901">
    <property type="entry name" value="Thiolase-like"/>
    <property type="match status" value="2"/>
</dbReference>
<evidence type="ECO:0000259" key="5">
    <source>
        <dbReference type="Pfam" id="PF00195"/>
    </source>
</evidence>
<gene>
    <name evidence="7" type="ORF">OMP38_25210</name>
</gene>
<dbReference type="RefSeq" id="WP_277567486.1">
    <property type="nucleotide sequence ID" value="NZ_JAPDHZ010000004.1"/>
</dbReference>
<dbReference type="InterPro" id="IPR016039">
    <property type="entry name" value="Thiolase-like"/>
</dbReference>
<dbReference type="InterPro" id="IPR011141">
    <property type="entry name" value="Polyketide_synthase_type-III"/>
</dbReference>
<dbReference type="Proteomes" id="UP001153387">
    <property type="component" value="Unassembled WGS sequence"/>
</dbReference>
<protein>
    <submittedName>
        <fullName evidence="7">Type III polyketide synthase</fullName>
    </submittedName>
</protein>
<keyword evidence="2" id="KW-0808">Transferase</keyword>
<accession>A0A9X4KL39</accession>
<feature type="active site" description="Acyl-thioester intermediate" evidence="3">
    <location>
        <position position="158"/>
    </location>
</feature>
<sequence length="401" mass="42798">METIAPTIAMLGIGTAVPPHKLDQLDTAQRLAEALQETPDAARWARRLFKQCGVQTRYTCEPALLESAASNRYFAQLSGLPVPATSHRMATYKEASVPIALRAASAALADARVSPSELTHLVTVSCTGQFLPGLDTVIAKQLGLRDTVNRIPLTFLGCAAGLKAIGMARDIVSGQPEASVLVVCVELCTLHIQPSAEKEALFGASFFGDGASACVIGASTVGGREAFELGRPVSALLPEGEGEMVWEVGDHGFDLYLSSRIPALIGRYLPNRLAALLGERESLPGIWAIHPGGKGIIDALEAELGLADEHTRYSRGVLRDFGNISSATLLFVLDAIRKAKREEGAPRTEGVCLAFGPGLSCELLPIAYRPDERSAMHWKAERDAAGRESEPRDEARLASHV</sequence>
<dbReference type="EMBL" id="JAPDHZ010000004">
    <property type="protein sequence ID" value="MDG0793756.1"/>
    <property type="molecule type" value="Genomic_DNA"/>
</dbReference>
<dbReference type="AlphaFoldDB" id="A0A9X4KL39"/>
<feature type="region of interest" description="Disordered" evidence="4">
    <location>
        <begin position="381"/>
        <end position="401"/>
    </location>
</feature>